<evidence type="ECO:0000256" key="1">
    <source>
        <dbReference type="SAM" id="MobiDB-lite"/>
    </source>
</evidence>
<evidence type="ECO:0008006" key="4">
    <source>
        <dbReference type="Google" id="ProtNLM"/>
    </source>
</evidence>
<feature type="region of interest" description="Disordered" evidence="1">
    <location>
        <begin position="57"/>
        <end position="81"/>
    </location>
</feature>
<feature type="compositionally biased region" description="Basic and acidic residues" evidence="1">
    <location>
        <begin position="57"/>
        <end position="70"/>
    </location>
</feature>
<accession>A0A2U3K9W1</accession>
<protein>
    <recommendedName>
        <fullName evidence="4">Transposase</fullName>
    </recommendedName>
</protein>
<evidence type="ECO:0000313" key="3">
    <source>
        <dbReference type="Proteomes" id="UP000238916"/>
    </source>
</evidence>
<organism evidence="2 3">
    <name type="scientific">Candidatus Desulfosporosinus infrequens</name>
    <dbReference type="NCBI Taxonomy" id="2043169"/>
    <lineage>
        <taxon>Bacteria</taxon>
        <taxon>Bacillati</taxon>
        <taxon>Bacillota</taxon>
        <taxon>Clostridia</taxon>
        <taxon>Eubacteriales</taxon>
        <taxon>Desulfitobacteriaceae</taxon>
        <taxon>Desulfosporosinus</taxon>
    </lineage>
</organism>
<dbReference type="EMBL" id="OMOF01000071">
    <property type="protein sequence ID" value="SPF36464.1"/>
    <property type="molecule type" value="Genomic_DNA"/>
</dbReference>
<dbReference type="Proteomes" id="UP000238916">
    <property type="component" value="Unassembled WGS sequence"/>
</dbReference>
<dbReference type="AlphaFoldDB" id="A0A2U3K9W1"/>
<proteinExistence type="predicted"/>
<gene>
    <name evidence="2" type="ORF">SBF1_1620002</name>
</gene>
<sequence length="101" mass="11535">MMEKTIGAEVNVALADYDESLKDHVVELLKETLREQSTEYLLENTWEVVENKRTLYKNKDGELERPDKETPGGTLSSEISDTREKFEVMTVGITVKVVETL</sequence>
<reference evidence="3" key="1">
    <citation type="submission" date="2018-02" db="EMBL/GenBank/DDBJ databases">
        <authorList>
            <person name="Hausmann B."/>
        </authorList>
    </citation>
    <scope>NUCLEOTIDE SEQUENCE [LARGE SCALE GENOMIC DNA]</scope>
    <source>
        <strain evidence="3">Peat soil MAG SbF1</strain>
    </source>
</reference>
<evidence type="ECO:0000313" key="2">
    <source>
        <dbReference type="EMBL" id="SPF36464.1"/>
    </source>
</evidence>
<name>A0A2U3K9W1_9FIRM</name>